<dbReference type="OrthoDB" id="2791066at2759"/>
<name>A0A8E2AY95_9APHY</name>
<evidence type="ECO:0008006" key="3">
    <source>
        <dbReference type="Google" id="ProtNLM"/>
    </source>
</evidence>
<keyword evidence="2" id="KW-1185">Reference proteome</keyword>
<organism evidence="1 2">
    <name type="scientific">Obba rivulosa</name>
    <dbReference type="NCBI Taxonomy" id="1052685"/>
    <lineage>
        <taxon>Eukaryota</taxon>
        <taxon>Fungi</taxon>
        <taxon>Dikarya</taxon>
        <taxon>Basidiomycota</taxon>
        <taxon>Agaricomycotina</taxon>
        <taxon>Agaricomycetes</taxon>
        <taxon>Polyporales</taxon>
        <taxon>Gelatoporiaceae</taxon>
        <taxon>Obba</taxon>
    </lineage>
</organism>
<protein>
    <recommendedName>
        <fullName evidence="3">F-box domain-containing protein</fullName>
    </recommendedName>
</protein>
<sequence>MPDKSWLAMTHVCRFWRDAALGSPLLWRYIRILGVFASDIPFLQTSLERSQDVLVHIAVDAQFIPRTVVQDLMDVIEAHAAHIAVLDLWPDGANLHFRLNFPMPELESLVLCGGDEEDTWSQLVDDQLPRLRKLTLDRALAPWKWPPSRFTHLVALNILGLQSNRWPSMDDFLHMLEACQSLESLTIHDVAPKLKWWRIGDKPLQTVMLPSLHSLEIQGNVVDITTLLTHLTPCSIHFISLRYRHGKLGQQDAHHAQAAIAQALRLLSRDSPPLEIQRLVLQLERQDKGPAAWITCWGPDQDSPYLAIRYDADAVWPVRGTVQLNGKDFEALFLHSLKGVSFTGPRELDIQYLVPPQRMGIFSARQWSEIFRYFPALTRLSIAGQCAFILFDELSISSSSASFAICPLLIHLTYSTPSYDTTAATALHWCVASRATHGRPLQSLHLRLLPSSSHSDAGSVERDARQALSHLVDDFQCLYEGSLHNA</sequence>
<dbReference type="EMBL" id="KV722405">
    <property type="protein sequence ID" value="OCH90404.1"/>
    <property type="molecule type" value="Genomic_DNA"/>
</dbReference>
<dbReference type="AlphaFoldDB" id="A0A8E2AY95"/>
<dbReference type="SUPFAM" id="SSF52058">
    <property type="entry name" value="L domain-like"/>
    <property type="match status" value="1"/>
</dbReference>
<evidence type="ECO:0000313" key="2">
    <source>
        <dbReference type="Proteomes" id="UP000250043"/>
    </source>
</evidence>
<gene>
    <name evidence="1" type="ORF">OBBRIDRAFT_793394</name>
</gene>
<dbReference type="Proteomes" id="UP000250043">
    <property type="component" value="Unassembled WGS sequence"/>
</dbReference>
<dbReference type="InterPro" id="IPR032675">
    <property type="entry name" value="LRR_dom_sf"/>
</dbReference>
<reference evidence="1 2" key="1">
    <citation type="submission" date="2016-07" db="EMBL/GenBank/DDBJ databases">
        <title>Draft genome of the white-rot fungus Obba rivulosa 3A-2.</title>
        <authorList>
            <consortium name="DOE Joint Genome Institute"/>
            <person name="Miettinen O."/>
            <person name="Riley R."/>
            <person name="Acob R."/>
            <person name="Barry K."/>
            <person name="Cullen D."/>
            <person name="De Vries R."/>
            <person name="Hainaut M."/>
            <person name="Hatakka A."/>
            <person name="Henrissat B."/>
            <person name="Hilden K."/>
            <person name="Kuo R."/>
            <person name="Labutti K."/>
            <person name="Lipzen A."/>
            <person name="Makela M.R."/>
            <person name="Sandor L."/>
            <person name="Spatafora J.W."/>
            <person name="Grigoriev I.V."/>
            <person name="Hibbett D.S."/>
        </authorList>
    </citation>
    <scope>NUCLEOTIDE SEQUENCE [LARGE SCALE GENOMIC DNA]</scope>
    <source>
        <strain evidence="1 2">3A-2</strain>
    </source>
</reference>
<dbReference type="Gene3D" id="3.80.10.10">
    <property type="entry name" value="Ribonuclease Inhibitor"/>
    <property type="match status" value="1"/>
</dbReference>
<proteinExistence type="predicted"/>
<accession>A0A8E2AY95</accession>
<evidence type="ECO:0000313" key="1">
    <source>
        <dbReference type="EMBL" id="OCH90404.1"/>
    </source>
</evidence>